<evidence type="ECO:0000256" key="19">
    <source>
        <dbReference type="ARBA" id="ARBA00048914"/>
    </source>
</evidence>
<dbReference type="Gene3D" id="3.30.465.10">
    <property type="match status" value="1"/>
</dbReference>
<evidence type="ECO:0000256" key="8">
    <source>
        <dbReference type="ARBA" id="ARBA00022490"/>
    </source>
</evidence>
<comment type="pathway">
    <text evidence="4 20">Cell wall biogenesis; peptidoglycan biosynthesis.</text>
</comment>
<proteinExistence type="inferred from homology"/>
<evidence type="ECO:0000256" key="1">
    <source>
        <dbReference type="ARBA" id="ARBA00001974"/>
    </source>
</evidence>
<dbReference type="InterPro" id="IPR003170">
    <property type="entry name" value="MurB"/>
</dbReference>
<keyword evidence="8 20" id="KW-0963">Cytoplasm</keyword>
<dbReference type="SUPFAM" id="SSF56176">
    <property type="entry name" value="FAD-binding/transporter-associated domain-like"/>
    <property type="match status" value="1"/>
</dbReference>
<evidence type="ECO:0000256" key="17">
    <source>
        <dbReference type="ARBA" id="ARBA00023316"/>
    </source>
</evidence>
<evidence type="ECO:0000256" key="13">
    <source>
        <dbReference type="ARBA" id="ARBA00022960"/>
    </source>
</evidence>
<keyword evidence="17 20" id="KW-0961">Cell wall biogenesis/degradation</keyword>
<dbReference type="NCBIfam" id="TIGR00179">
    <property type="entry name" value="murB"/>
    <property type="match status" value="1"/>
</dbReference>
<dbReference type="GO" id="GO:0051301">
    <property type="term" value="P:cell division"/>
    <property type="evidence" value="ECO:0007669"/>
    <property type="project" value="UniProtKB-KW"/>
</dbReference>
<dbReference type="SUPFAM" id="SSF56194">
    <property type="entry name" value="Uridine diphospho-N-Acetylenolpyruvylglucosamine reductase, MurB, C-terminal domain"/>
    <property type="match status" value="1"/>
</dbReference>
<keyword evidence="15 20" id="KW-0560">Oxidoreductase</keyword>
<dbReference type="NCBIfam" id="NF000755">
    <property type="entry name" value="PRK00046.1"/>
    <property type="match status" value="1"/>
</dbReference>
<dbReference type="STRING" id="34059.A9308_01810"/>
<dbReference type="Gene3D" id="3.90.78.10">
    <property type="entry name" value="UDP-N-acetylenolpyruvoylglucosamine reductase, C-terminal domain"/>
    <property type="match status" value="1"/>
</dbReference>
<evidence type="ECO:0000256" key="16">
    <source>
        <dbReference type="ARBA" id="ARBA00023306"/>
    </source>
</evidence>
<dbReference type="InterPro" id="IPR006094">
    <property type="entry name" value="Oxid_FAD_bind_N"/>
</dbReference>
<keyword evidence="12 20" id="KW-0521">NADP</keyword>
<evidence type="ECO:0000256" key="6">
    <source>
        <dbReference type="ARBA" id="ARBA00012518"/>
    </source>
</evidence>
<comment type="similarity">
    <text evidence="5 20">Belongs to the MurB family.</text>
</comment>
<evidence type="ECO:0000256" key="7">
    <source>
        <dbReference type="ARBA" id="ARBA00015188"/>
    </source>
</evidence>
<dbReference type="InterPro" id="IPR036318">
    <property type="entry name" value="FAD-bd_PCMH-like_sf"/>
</dbReference>
<feature type="active site" evidence="20">
    <location>
        <position position="170"/>
    </location>
</feature>
<dbReference type="UniPathway" id="UPA00219"/>
<evidence type="ECO:0000256" key="14">
    <source>
        <dbReference type="ARBA" id="ARBA00022984"/>
    </source>
</evidence>
<comment type="catalytic activity">
    <reaction evidence="19 20">
        <text>UDP-N-acetyl-alpha-D-muramate + NADP(+) = UDP-N-acetyl-3-O-(1-carboxyvinyl)-alpha-D-glucosamine + NADPH + H(+)</text>
        <dbReference type="Rhea" id="RHEA:12248"/>
        <dbReference type="ChEBI" id="CHEBI:15378"/>
        <dbReference type="ChEBI" id="CHEBI:57783"/>
        <dbReference type="ChEBI" id="CHEBI:58349"/>
        <dbReference type="ChEBI" id="CHEBI:68483"/>
        <dbReference type="ChEBI" id="CHEBI:70757"/>
        <dbReference type="EC" id="1.3.1.98"/>
    </reaction>
</comment>
<feature type="domain" description="FAD-binding PCMH-type" evidence="21">
    <location>
        <begin position="23"/>
        <end position="193"/>
    </location>
</feature>
<dbReference type="GO" id="GO:0008360">
    <property type="term" value="P:regulation of cell shape"/>
    <property type="evidence" value="ECO:0007669"/>
    <property type="project" value="UniProtKB-KW"/>
</dbReference>
<evidence type="ECO:0000256" key="4">
    <source>
        <dbReference type="ARBA" id="ARBA00004752"/>
    </source>
</evidence>
<dbReference type="GO" id="GO:0005829">
    <property type="term" value="C:cytosol"/>
    <property type="evidence" value="ECO:0007669"/>
    <property type="project" value="TreeGrafter"/>
</dbReference>
<dbReference type="InterPro" id="IPR011601">
    <property type="entry name" value="MurB_C"/>
</dbReference>
<dbReference type="Proteomes" id="UP000092508">
    <property type="component" value="Unassembled WGS sequence"/>
</dbReference>
<reference evidence="22 23" key="1">
    <citation type="submission" date="2016-06" db="EMBL/GenBank/DDBJ databases">
        <title>Draft genome of Moraxella atlantae CCUG 66109.</title>
        <authorList>
            <person name="Salva-Serra F."/>
            <person name="Engstrom-Jakobsson H."/>
            <person name="Thorell K."/>
            <person name="Gonzales-Siles L."/>
            <person name="Karlsson R."/>
            <person name="Boulund F."/>
            <person name="Engstrand L."/>
            <person name="Kristiansson E."/>
            <person name="Moore E."/>
        </authorList>
    </citation>
    <scope>NUCLEOTIDE SEQUENCE [LARGE SCALE GENOMIC DNA]</scope>
    <source>
        <strain evidence="22 23">CCUG 66109</strain>
    </source>
</reference>
<gene>
    <name evidence="20" type="primary">murB</name>
    <name evidence="22" type="ORF">A9308_01810</name>
</gene>
<dbReference type="PROSITE" id="PS51387">
    <property type="entry name" value="FAD_PCMH"/>
    <property type="match status" value="1"/>
</dbReference>
<evidence type="ECO:0000256" key="18">
    <source>
        <dbReference type="ARBA" id="ARBA00031026"/>
    </source>
</evidence>
<feature type="active site" evidence="20">
    <location>
        <position position="352"/>
    </location>
</feature>
<evidence type="ECO:0000313" key="22">
    <source>
        <dbReference type="EMBL" id="OBX72977.1"/>
    </source>
</evidence>
<dbReference type="GO" id="GO:0009252">
    <property type="term" value="P:peptidoglycan biosynthetic process"/>
    <property type="evidence" value="ECO:0007669"/>
    <property type="project" value="UniProtKB-UniRule"/>
</dbReference>
<evidence type="ECO:0000256" key="11">
    <source>
        <dbReference type="ARBA" id="ARBA00022827"/>
    </source>
</evidence>
<evidence type="ECO:0000256" key="3">
    <source>
        <dbReference type="ARBA" id="ARBA00004496"/>
    </source>
</evidence>
<dbReference type="GO" id="GO:0071949">
    <property type="term" value="F:FAD binding"/>
    <property type="evidence" value="ECO:0007669"/>
    <property type="project" value="InterPro"/>
</dbReference>
<evidence type="ECO:0000256" key="20">
    <source>
        <dbReference type="HAMAP-Rule" id="MF_00037"/>
    </source>
</evidence>
<keyword evidence="10 20" id="KW-0285">Flavoprotein</keyword>
<name>A0A1B8Q8H2_9GAMM</name>
<evidence type="ECO:0000256" key="12">
    <source>
        <dbReference type="ARBA" id="ARBA00022857"/>
    </source>
</evidence>
<dbReference type="EMBL" id="LZMZ01000054">
    <property type="protein sequence ID" value="OBX72977.1"/>
    <property type="molecule type" value="Genomic_DNA"/>
</dbReference>
<dbReference type="EC" id="1.3.1.98" evidence="6 20"/>
<dbReference type="InterPro" id="IPR036635">
    <property type="entry name" value="MurB_C_sf"/>
</dbReference>
<comment type="cofactor">
    <cofactor evidence="1 20">
        <name>FAD</name>
        <dbReference type="ChEBI" id="CHEBI:57692"/>
    </cofactor>
</comment>
<dbReference type="PANTHER" id="PTHR21071:SF4">
    <property type="entry name" value="UDP-N-ACETYLENOLPYRUVOYLGLUCOSAMINE REDUCTASE"/>
    <property type="match status" value="1"/>
</dbReference>
<keyword evidence="13 20" id="KW-0133">Cell shape</keyword>
<dbReference type="HAMAP" id="MF_00037">
    <property type="entry name" value="MurB"/>
    <property type="match status" value="1"/>
</dbReference>
<dbReference type="InterPro" id="IPR016166">
    <property type="entry name" value="FAD-bd_PCMH"/>
</dbReference>
<keyword evidence="9 20" id="KW-0132">Cell division</keyword>
<dbReference type="Pfam" id="PF02873">
    <property type="entry name" value="MurB_C"/>
    <property type="match status" value="1"/>
</dbReference>
<feature type="active site" description="Proton donor" evidence="20">
    <location>
        <position position="247"/>
    </location>
</feature>
<dbReference type="AlphaFoldDB" id="A0A1B8Q8H2"/>
<comment type="subcellular location">
    <subcellularLocation>
        <location evidence="3 20">Cytoplasm</location>
    </subcellularLocation>
</comment>
<comment type="function">
    <text evidence="2 20">Cell wall formation.</text>
</comment>
<organism evidence="22 23">
    <name type="scientific">Faucicola atlantae</name>
    <dbReference type="NCBI Taxonomy" id="34059"/>
    <lineage>
        <taxon>Bacteria</taxon>
        <taxon>Pseudomonadati</taxon>
        <taxon>Pseudomonadota</taxon>
        <taxon>Gammaproteobacteria</taxon>
        <taxon>Moraxellales</taxon>
        <taxon>Moraxellaceae</taxon>
        <taxon>Faucicola</taxon>
    </lineage>
</organism>
<comment type="caution">
    <text evidence="22">The sequence shown here is derived from an EMBL/GenBank/DDBJ whole genome shotgun (WGS) entry which is preliminary data.</text>
</comment>
<evidence type="ECO:0000256" key="2">
    <source>
        <dbReference type="ARBA" id="ARBA00003921"/>
    </source>
</evidence>
<dbReference type="Pfam" id="PF01565">
    <property type="entry name" value="FAD_binding_4"/>
    <property type="match status" value="1"/>
</dbReference>
<evidence type="ECO:0000313" key="23">
    <source>
        <dbReference type="Proteomes" id="UP000092508"/>
    </source>
</evidence>
<keyword evidence="14 20" id="KW-0573">Peptidoglycan synthesis</keyword>
<dbReference type="InterPro" id="IPR016169">
    <property type="entry name" value="FAD-bd_PCMH_sub2"/>
</dbReference>
<dbReference type="GO" id="GO:0008762">
    <property type="term" value="F:UDP-N-acetylmuramate dehydrogenase activity"/>
    <property type="evidence" value="ECO:0007669"/>
    <property type="project" value="UniProtKB-UniRule"/>
</dbReference>
<accession>A0A1B8Q8H2</accession>
<dbReference type="PANTHER" id="PTHR21071">
    <property type="entry name" value="UDP-N-ACETYLENOLPYRUVOYLGLUCOSAMINE REDUCTASE"/>
    <property type="match status" value="1"/>
</dbReference>
<dbReference type="RefSeq" id="WP_067239112.1">
    <property type="nucleotide sequence ID" value="NZ_LZMZ01000054.1"/>
</dbReference>
<sequence>MTEHTAPTAIMPPSGYIANTMALRCQADNVIRLTALDEIIPIIADLHATKQAYVIVSSASNVILPPTLVATLVSPALMGMTVLAEDENSVTLEVMAGENWHDLVMHTVAQGWYGLQNLALIPSWVGAAPVQNIGAYGVQVSDVLVAVRALHLPSLTWHVLSNAECHFSYRDSRFKQQAGDWLIASVTFKLSKIPDVNLNYGDVAQVAQSIAEQNGRTIITPTDVMHAVIAIRQRKIPNPATLPNCGSFFQNPIVKTQTAQALLRDYPNLVNFAVKRADGTPDPTLTKLAAGWLIENAGLKGGGIAPILTHQHHALILTNHAPYRAEQADIAAAMHLIQTQVQTKFGVWLEPEPVWIGTDGAFSH</sequence>
<evidence type="ECO:0000259" key="21">
    <source>
        <dbReference type="PROSITE" id="PS51387"/>
    </source>
</evidence>
<keyword evidence="16 20" id="KW-0131">Cell cycle</keyword>
<keyword evidence="11 20" id="KW-0274">FAD</keyword>
<dbReference type="GO" id="GO:0071555">
    <property type="term" value="P:cell wall organization"/>
    <property type="evidence" value="ECO:0007669"/>
    <property type="project" value="UniProtKB-KW"/>
</dbReference>
<protein>
    <recommendedName>
        <fullName evidence="7 20">UDP-N-acetylenolpyruvoylglucosamine reductase</fullName>
        <ecNumber evidence="6 20">1.3.1.98</ecNumber>
    </recommendedName>
    <alternativeName>
        <fullName evidence="18 20">UDP-N-acetylmuramate dehydrogenase</fullName>
    </alternativeName>
</protein>
<evidence type="ECO:0000256" key="9">
    <source>
        <dbReference type="ARBA" id="ARBA00022618"/>
    </source>
</evidence>
<evidence type="ECO:0000256" key="5">
    <source>
        <dbReference type="ARBA" id="ARBA00010485"/>
    </source>
</evidence>
<evidence type="ECO:0000256" key="10">
    <source>
        <dbReference type="ARBA" id="ARBA00022630"/>
    </source>
</evidence>
<dbReference type="OrthoDB" id="9804753at2"/>
<evidence type="ECO:0000256" key="15">
    <source>
        <dbReference type="ARBA" id="ARBA00023002"/>
    </source>
</evidence>